<dbReference type="AlphaFoldDB" id="A0A1R1BFB3"/>
<organism evidence="2 3">
    <name type="scientific">Paenibacillus amylolyticus</name>
    <dbReference type="NCBI Taxonomy" id="1451"/>
    <lineage>
        <taxon>Bacteria</taxon>
        <taxon>Bacillati</taxon>
        <taxon>Bacillota</taxon>
        <taxon>Bacilli</taxon>
        <taxon>Bacillales</taxon>
        <taxon>Paenibacillaceae</taxon>
        <taxon>Paenibacillus</taxon>
    </lineage>
</organism>
<comment type="caution">
    <text evidence="2">The sequence shown here is derived from an EMBL/GenBank/DDBJ whole genome shotgun (WGS) entry which is preliminary data.</text>
</comment>
<evidence type="ECO:0000313" key="2">
    <source>
        <dbReference type="EMBL" id="OMF05839.1"/>
    </source>
</evidence>
<protein>
    <submittedName>
        <fullName evidence="2">Uncharacterized protein</fullName>
    </submittedName>
</protein>
<evidence type="ECO:0000313" key="3">
    <source>
        <dbReference type="Proteomes" id="UP000187134"/>
    </source>
</evidence>
<reference evidence="2 3" key="1">
    <citation type="submission" date="2016-11" db="EMBL/GenBank/DDBJ databases">
        <title>Paenibacillus species isolates.</title>
        <authorList>
            <person name="Beno S.M."/>
        </authorList>
    </citation>
    <scope>NUCLEOTIDE SEQUENCE [LARGE SCALE GENOMIC DNA]</scope>
    <source>
        <strain evidence="2 3">FSL H8-0246</strain>
    </source>
</reference>
<sequence>MRNSWGDFIFYLAVFVFVLLMTWNDYSLFLTIGFVLIAALIMFMLRFYYPLSLEKRIDRVEIFLRRQQNTPGIYINYVLANRLDDEAELVMEQIMQKYKWKSTQASFKAAYGLYRKDMFAIRQAVPHIGLSDYRTYYETILLLEDGRSDEARERLQSIKKKWMRSTLLAYIELKAENRDTAIQHAHEALNSSRGVDRYVLYKEYEKVLPEVVGHLS</sequence>
<feature type="transmembrane region" description="Helical" evidence="1">
    <location>
        <begin position="5"/>
        <end position="23"/>
    </location>
</feature>
<feature type="transmembrane region" description="Helical" evidence="1">
    <location>
        <begin position="29"/>
        <end position="49"/>
    </location>
</feature>
<keyword evidence="1" id="KW-1133">Transmembrane helix</keyword>
<dbReference type="Proteomes" id="UP000187134">
    <property type="component" value="Unassembled WGS sequence"/>
</dbReference>
<proteinExistence type="predicted"/>
<accession>A0A1R1BFB3</accession>
<dbReference type="EMBL" id="MRTJ01000025">
    <property type="protein sequence ID" value="OMF05839.1"/>
    <property type="molecule type" value="Genomic_DNA"/>
</dbReference>
<evidence type="ECO:0000256" key="1">
    <source>
        <dbReference type="SAM" id="Phobius"/>
    </source>
</evidence>
<name>A0A1R1BFB3_PAEAM</name>
<gene>
    <name evidence="2" type="ORF">BK131_28625</name>
</gene>
<keyword evidence="1" id="KW-0472">Membrane</keyword>
<keyword evidence="1" id="KW-0812">Transmembrane</keyword>